<evidence type="ECO:0000313" key="9">
    <source>
        <dbReference type="EMBL" id="ABC23344.1"/>
    </source>
</evidence>
<evidence type="ECO:0000256" key="7">
    <source>
        <dbReference type="ARBA" id="ARBA00022840"/>
    </source>
</evidence>
<dbReference type="Pfam" id="PF08448">
    <property type="entry name" value="PAS_4"/>
    <property type="match status" value="1"/>
</dbReference>
<dbReference type="RefSeq" id="WP_011390297.1">
    <property type="nucleotide sequence ID" value="NC_007643.1"/>
</dbReference>
<dbReference type="NCBIfam" id="TIGR00229">
    <property type="entry name" value="sensory_box"/>
    <property type="match status" value="1"/>
</dbReference>
<keyword evidence="4 9" id="KW-0808">Transferase</keyword>
<gene>
    <name evidence="9" type="ordered locus">Rru_A2544</name>
</gene>
<dbReference type="SMART" id="SM00091">
    <property type="entry name" value="PAS"/>
    <property type="match status" value="2"/>
</dbReference>
<dbReference type="Pfam" id="PF07536">
    <property type="entry name" value="HWE_HK"/>
    <property type="match status" value="1"/>
</dbReference>
<dbReference type="PANTHER" id="PTHR41523:SF7">
    <property type="entry name" value="HISTIDINE KINASE"/>
    <property type="match status" value="1"/>
</dbReference>
<dbReference type="STRING" id="269796.Rru_A2544"/>
<dbReference type="KEGG" id="rru:Rru_A2544"/>
<evidence type="ECO:0000256" key="1">
    <source>
        <dbReference type="ARBA" id="ARBA00000085"/>
    </source>
</evidence>
<organism evidence="9 10">
    <name type="scientific">Rhodospirillum rubrum (strain ATCC 11170 / ATH 1.1.1 / DSM 467 / LMG 4362 / NCIMB 8255 / S1)</name>
    <dbReference type="NCBI Taxonomy" id="269796"/>
    <lineage>
        <taxon>Bacteria</taxon>
        <taxon>Pseudomonadati</taxon>
        <taxon>Pseudomonadota</taxon>
        <taxon>Alphaproteobacteria</taxon>
        <taxon>Rhodospirillales</taxon>
        <taxon>Rhodospirillaceae</taxon>
        <taxon>Rhodospirillum</taxon>
    </lineage>
</organism>
<sequence length="489" mass="52420">MNDPVVLSELRRRLAEAEETLNAIREGEVDALVIGEGGVDEVFAIGGDTESYRTFMEAMDTGAAAVDEDGRVLYANSALCRLIDHPLPTLQGKPLVSFFDARAAAEIGQMVGKTANQREKVEISLKDAATKMAQVFLVSAKPVRLGLVQGHAVTFTDLTERVRSETAERAERIAAAIIASANEIVVVCDRVGMITHANSAASAIYDGDLIGKMFEDAIPLTFTDAPDLMSGGALIDLALNGQARQGIEAIATRAPKVKDYLISAAPLQVTEDQISGCVLTMVDLSQRKAAEHQQLLLMRELDHRVRNTLALVLSISNRTLSNEDTLQGFHQAFTQRIHGLAATHSLLAKQGWTKLSLHDIVRAELAPYVETDGTRLRLEGGEVALIPRAAIALGLIFHELATNAVKYGALSREGGHVLVAVRGPTADGAAMRVDWVESGGPMVSPPQRKGFGHTVISHSLAYSSKGGTDLSFPPEGVICALRIPMEDIP</sequence>
<evidence type="ECO:0000313" key="10">
    <source>
        <dbReference type="Proteomes" id="UP000001929"/>
    </source>
</evidence>
<keyword evidence="6 9" id="KW-0418">Kinase</keyword>
<feature type="domain" description="PAS" evidence="8">
    <location>
        <begin position="48"/>
        <end position="118"/>
    </location>
</feature>
<dbReference type="eggNOG" id="COG3920">
    <property type="taxonomic scope" value="Bacteria"/>
</dbReference>
<dbReference type="eggNOG" id="COG5000">
    <property type="taxonomic scope" value="Bacteria"/>
</dbReference>
<dbReference type="SMART" id="SM00911">
    <property type="entry name" value="HWE_HK"/>
    <property type="match status" value="1"/>
</dbReference>
<dbReference type="HOGENOM" id="CLU_000445_114_57_5"/>
<dbReference type="InterPro" id="IPR013656">
    <property type="entry name" value="PAS_4"/>
</dbReference>
<dbReference type="SUPFAM" id="SSF55874">
    <property type="entry name" value="ATPase domain of HSP90 chaperone/DNA topoisomerase II/histidine kinase"/>
    <property type="match status" value="1"/>
</dbReference>
<dbReference type="InterPro" id="IPR036890">
    <property type="entry name" value="HATPase_C_sf"/>
</dbReference>
<keyword evidence="7" id="KW-0067">ATP-binding</keyword>
<evidence type="ECO:0000256" key="2">
    <source>
        <dbReference type="ARBA" id="ARBA00012438"/>
    </source>
</evidence>
<comment type="catalytic activity">
    <reaction evidence="1">
        <text>ATP + protein L-histidine = ADP + protein N-phospho-L-histidine.</text>
        <dbReference type="EC" id="2.7.13.3"/>
    </reaction>
</comment>
<protein>
    <recommendedName>
        <fullName evidence="2">histidine kinase</fullName>
        <ecNumber evidence="2">2.7.13.3</ecNumber>
    </recommendedName>
</protein>
<evidence type="ECO:0000259" key="8">
    <source>
        <dbReference type="PROSITE" id="PS50112"/>
    </source>
</evidence>
<dbReference type="GO" id="GO:0005524">
    <property type="term" value="F:ATP binding"/>
    <property type="evidence" value="ECO:0007669"/>
    <property type="project" value="UniProtKB-KW"/>
</dbReference>
<dbReference type="InterPro" id="IPR000014">
    <property type="entry name" value="PAS"/>
</dbReference>
<dbReference type="PANTHER" id="PTHR41523">
    <property type="entry name" value="TWO-COMPONENT SYSTEM SENSOR PROTEIN"/>
    <property type="match status" value="1"/>
</dbReference>
<reference evidence="9 10" key="1">
    <citation type="journal article" date="2011" name="Stand. Genomic Sci.">
        <title>Complete genome sequence of Rhodospirillum rubrum type strain (S1).</title>
        <authorList>
            <person name="Munk A.C."/>
            <person name="Copeland A."/>
            <person name="Lucas S."/>
            <person name="Lapidus A."/>
            <person name="Del Rio T.G."/>
            <person name="Barry K."/>
            <person name="Detter J.C."/>
            <person name="Hammon N."/>
            <person name="Israni S."/>
            <person name="Pitluck S."/>
            <person name="Brettin T."/>
            <person name="Bruce D."/>
            <person name="Han C."/>
            <person name="Tapia R."/>
            <person name="Gilna P."/>
            <person name="Schmutz J."/>
            <person name="Larimer F."/>
            <person name="Land M."/>
            <person name="Kyrpides N.C."/>
            <person name="Mavromatis K."/>
            <person name="Richardson P."/>
            <person name="Rohde M."/>
            <person name="Goker M."/>
            <person name="Klenk H.P."/>
            <person name="Zhang Y."/>
            <person name="Roberts G.P."/>
            <person name="Reslewic S."/>
            <person name="Schwartz D.C."/>
        </authorList>
    </citation>
    <scope>NUCLEOTIDE SEQUENCE [LARGE SCALE GENOMIC DNA]</scope>
    <source>
        <strain evidence="10">ATCC 11170 / ATH 1.1.1 / DSM 467 / LMG 4362 / NCIMB 8255 / S1</strain>
    </source>
</reference>
<dbReference type="Gene3D" id="3.30.450.20">
    <property type="entry name" value="PAS domain"/>
    <property type="match status" value="2"/>
</dbReference>
<dbReference type="PROSITE" id="PS50112">
    <property type="entry name" value="PAS"/>
    <property type="match status" value="1"/>
</dbReference>
<accession>Q2RRA1</accession>
<dbReference type="InterPro" id="IPR035965">
    <property type="entry name" value="PAS-like_dom_sf"/>
</dbReference>
<keyword evidence="5" id="KW-0547">Nucleotide-binding</keyword>
<dbReference type="PhylomeDB" id="Q2RRA1"/>
<keyword evidence="3" id="KW-0597">Phosphoprotein</keyword>
<dbReference type="GO" id="GO:0004673">
    <property type="term" value="F:protein histidine kinase activity"/>
    <property type="evidence" value="ECO:0007669"/>
    <property type="project" value="UniProtKB-EC"/>
</dbReference>
<dbReference type="EMBL" id="CP000230">
    <property type="protein sequence ID" value="ABC23344.1"/>
    <property type="molecule type" value="Genomic_DNA"/>
</dbReference>
<name>Q2RRA1_RHORT</name>
<proteinExistence type="predicted"/>
<evidence type="ECO:0000256" key="4">
    <source>
        <dbReference type="ARBA" id="ARBA00022679"/>
    </source>
</evidence>
<evidence type="ECO:0000256" key="3">
    <source>
        <dbReference type="ARBA" id="ARBA00022553"/>
    </source>
</evidence>
<dbReference type="Proteomes" id="UP000001929">
    <property type="component" value="Chromosome"/>
</dbReference>
<dbReference type="EC" id="2.7.13.3" evidence="2"/>
<keyword evidence="10" id="KW-1185">Reference proteome</keyword>
<evidence type="ECO:0000256" key="6">
    <source>
        <dbReference type="ARBA" id="ARBA00022777"/>
    </source>
</evidence>
<dbReference type="EnsemblBacteria" id="ABC23344">
    <property type="protein sequence ID" value="ABC23344"/>
    <property type="gene ID" value="Rru_A2544"/>
</dbReference>
<dbReference type="CDD" id="cd00130">
    <property type="entry name" value="PAS"/>
    <property type="match status" value="1"/>
</dbReference>
<dbReference type="SUPFAM" id="SSF55785">
    <property type="entry name" value="PYP-like sensor domain (PAS domain)"/>
    <property type="match status" value="2"/>
</dbReference>
<dbReference type="AlphaFoldDB" id="Q2RRA1"/>
<dbReference type="Gene3D" id="3.30.565.10">
    <property type="entry name" value="Histidine kinase-like ATPase, C-terminal domain"/>
    <property type="match status" value="1"/>
</dbReference>
<evidence type="ECO:0000256" key="5">
    <source>
        <dbReference type="ARBA" id="ARBA00022741"/>
    </source>
</evidence>
<dbReference type="InterPro" id="IPR011102">
    <property type="entry name" value="Sig_transdc_His_kinase_HWE"/>
</dbReference>
<dbReference type="PATRIC" id="fig|269796.9.peg.2651"/>